<name>A0A7S4VNU3_9DINO</name>
<feature type="transmembrane region" description="Helical" evidence="1">
    <location>
        <begin position="95"/>
        <end position="116"/>
    </location>
</feature>
<evidence type="ECO:0000256" key="1">
    <source>
        <dbReference type="SAM" id="Phobius"/>
    </source>
</evidence>
<accession>A0A7S4VNU3</accession>
<proteinExistence type="predicted"/>
<dbReference type="AlphaFoldDB" id="A0A7S4VNU3"/>
<feature type="transmembrane region" description="Helical" evidence="1">
    <location>
        <begin position="159"/>
        <end position="180"/>
    </location>
</feature>
<keyword evidence="1" id="KW-0472">Membrane</keyword>
<reference evidence="2" key="1">
    <citation type="submission" date="2021-01" db="EMBL/GenBank/DDBJ databases">
        <authorList>
            <person name="Corre E."/>
            <person name="Pelletier E."/>
            <person name="Niang G."/>
            <person name="Scheremetjew M."/>
            <person name="Finn R."/>
            <person name="Kale V."/>
            <person name="Holt S."/>
            <person name="Cochrane G."/>
            <person name="Meng A."/>
            <person name="Brown T."/>
            <person name="Cohen L."/>
        </authorList>
    </citation>
    <scope>NUCLEOTIDE SEQUENCE</scope>
    <source>
        <strain evidence="2">CCMP3105</strain>
    </source>
</reference>
<dbReference type="EMBL" id="HBNR01037507">
    <property type="protein sequence ID" value="CAE4594390.1"/>
    <property type="molecule type" value="Transcribed_RNA"/>
</dbReference>
<feature type="transmembrane region" description="Helical" evidence="1">
    <location>
        <begin position="128"/>
        <end position="147"/>
    </location>
</feature>
<sequence>MEFQAYPEAGRHRKEQHIFLKVQNVLHSTDSVALPCSLLAVGSFLVMYQHMTDEDTSRHSIRNFLAKVLVSMVPLAFLERRILQCSDPVGLFAKFSAKVLLMHAFFLGLRLACVVLPDVQVGYACCNALAFVGACVMLPLVFGLRISVGSLYEHRDVCILALCTLLLALLEVSLLGRFAFSDEWARSRFIEDVILTGSDYIEIISFVPAVWMACREDCDVPSTDLATTQRRAVCLFAFLAAFYSVEDVGNAISLRRDCPLASCGHVAHFLLLVDFATFLLAHLCDPDKFAKLRGEFCAWLAGACAV</sequence>
<evidence type="ECO:0008006" key="3">
    <source>
        <dbReference type="Google" id="ProtNLM"/>
    </source>
</evidence>
<evidence type="ECO:0000313" key="2">
    <source>
        <dbReference type="EMBL" id="CAE4594390.1"/>
    </source>
</evidence>
<organism evidence="2">
    <name type="scientific">Alexandrium monilatum</name>
    <dbReference type="NCBI Taxonomy" id="311494"/>
    <lineage>
        <taxon>Eukaryota</taxon>
        <taxon>Sar</taxon>
        <taxon>Alveolata</taxon>
        <taxon>Dinophyceae</taxon>
        <taxon>Gonyaulacales</taxon>
        <taxon>Pyrocystaceae</taxon>
        <taxon>Alexandrium</taxon>
    </lineage>
</organism>
<gene>
    <name evidence="2" type="ORF">AMON00008_LOCUS25879</name>
</gene>
<keyword evidence="1" id="KW-1133">Transmembrane helix</keyword>
<keyword evidence="1" id="KW-0812">Transmembrane</keyword>
<protein>
    <recommendedName>
        <fullName evidence="3">Transmembrane protein</fullName>
    </recommendedName>
</protein>